<dbReference type="OrthoDB" id="9805026at2"/>
<comment type="similarity">
    <text evidence="3">Belongs to the ribonuclease III family.</text>
</comment>
<dbReference type="Gene3D" id="3.30.160.20">
    <property type="match status" value="1"/>
</dbReference>
<evidence type="ECO:0000256" key="4">
    <source>
        <dbReference type="ARBA" id="ARBA00011738"/>
    </source>
</evidence>
<dbReference type="InterPro" id="IPR014720">
    <property type="entry name" value="dsRBD_dom"/>
</dbReference>
<evidence type="ECO:0000259" key="16">
    <source>
        <dbReference type="PROSITE" id="PS50137"/>
    </source>
</evidence>
<evidence type="ECO:0000256" key="15">
    <source>
        <dbReference type="HAMAP-Rule" id="MF_00104"/>
    </source>
</evidence>
<evidence type="ECO:0000256" key="13">
    <source>
        <dbReference type="ARBA" id="ARBA00022842"/>
    </source>
</evidence>
<proteinExistence type="inferred from homology"/>
<keyword evidence="10 15" id="KW-0479">Metal-binding</keyword>
<accession>A0A4S2F3I4</accession>
<feature type="domain" description="RNase III" evidence="17">
    <location>
        <begin position="10"/>
        <end position="137"/>
    </location>
</feature>
<dbReference type="PROSITE" id="PS00517">
    <property type="entry name" value="RNASE_3_1"/>
    <property type="match status" value="1"/>
</dbReference>
<feature type="binding site" evidence="15">
    <location>
        <position position="123"/>
    </location>
    <ligand>
        <name>Mg(2+)</name>
        <dbReference type="ChEBI" id="CHEBI:18420"/>
    </ligand>
</feature>
<dbReference type="Gene3D" id="1.10.1520.10">
    <property type="entry name" value="Ribonuclease III domain"/>
    <property type="match status" value="1"/>
</dbReference>
<evidence type="ECO:0000256" key="12">
    <source>
        <dbReference type="ARBA" id="ARBA00022801"/>
    </source>
</evidence>
<evidence type="ECO:0000256" key="11">
    <source>
        <dbReference type="ARBA" id="ARBA00022759"/>
    </source>
</evidence>
<evidence type="ECO:0000259" key="17">
    <source>
        <dbReference type="PROSITE" id="PS50142"/>
    </source>
</evidence>
<dbReference type="InterPro" id="IPR036389">
    <property type="entry name" value="RNase_III_sf"/>
</dbReference>
<keyword evidence="13 15" id="KW-0460">Magnesium</keyword>
<dbReference type="GO" id="GO:0019843">
    <property type="term" value="F:rRNA binding"/>
    <property type="evidence" value="ECO:0007669"/>
    <property type="project" value="UniProtKB-KW"/>
</dbReference>
<sequence>MNPKATPAQVKAAEAILGHHFSCRRYIESALTHPSATEGMPVSECYERLEFLGDSILGAIVAKELFERYPSLDEGALSRLKTSLVSGETLSAVAEDLGVGPCIAFGASEKSKSARGMHSALENVYEALVGALYLDAGIQKTREFVLGTLEDRIDNHEAQAPSNPKSALQELVQRTLKCAPEYVVVGQEGPAHDPSFTVVVKVQGIRVGRGSGSSKKHASAQAAADALERLTKGRADGALCGSVLAHDFDEEGTCTSSH</sequence>
<organism evidence="18 19">
    <name type="scientific">Muricaecibacterium torontonense</name>
    <dbReference type="NCBI Taxonomy" id="3032871"/>
    <lineage>
        <taxon>Bacteria</taxon>
        <taxon>Bacillati</taxon>
        <taxon>Actinomycetota</taxon>
        <taxon>Coriobacteriia</taxon>
        <taxon>Coriobacteriales</taxon>
        <taxon>Atopobiaceae</taxon>
        <taxon>Muricaecibacterium</taxon>
    </lineage>
</organism>
<feature type="active site" evidence="15">
    <location>
        <position position="54"/>
    </location>
</feature>
<comment type="caution">
    <text evidence="18">The sequence shown here is derived from an EMBL/GenBank/DDBJ whole genome shotgun (WGS) entry which is preliminary data.</text>
</comment>
<keyword evidence="19" id="KW-1185">Reference proteome</keyword>
<dbReference type="FunFam" id="3.30.160.20:FF:000003">
    <property type="entry name" value="Ribonuclease 3"/>
    <property type="match status" value="1"/>
</dbReference>
<protein>
    <recommendedName>
        <fullName evidence="15">Ribonuclease 3</fullName>
        <ecNumber evidence="15">3.1.26.3</ecNumber>
    </recommendedName>
    <alternativeName>
        <fullName evidence="15">Ribonuclease III</fullName>
        <shortName evidence="15">RNase III</shortName>
    </alternativeName>
</protein>
<dbReference type="FunFam" id="1.10.1520.10:FF:000001">
    <property type="entry name" value="Ribonuclease 3"/>
    <property type="match status" value="1"/>
</dbReference>
<dbReference type="GO" id="GO:0006364">
    <property type="term" value="P:rRNA processing"/>
    <property type="evidence" value="ECO:0007669"/>
    <property type="project" value="UniProtKB-UniRule"/>
</dbReference>
<feature type="binding site" evidence="15">
    <location>
        <position position="50"/>
    </location>
    <ligand>
        <name>Mg(2+)</name>
        <dbReference type="ChEBI" id="CHEBI:18420"/>
    </ligand>
</feature>
<keyword evidence="14 15" id="KW-0694">RNA-binding</keyword>
<dbReference type="SUPFAM" id="SSF69065">
    <property type="entry name" value="RNase III domain-like"/>
    <property type="match status" value="1"/>
</dbReference>
<evidence type="ECO:0000256" key="14">
    <source>
        <dbReference type="ARBA" id="ARBA00022884"/>
    </source>
</evidence>
<dbReference type="CDD" id="cd10845">
    <property type="entry name" value="DSRM_RNAse_III_family"/>
    <property type="match status" value="1"/>
</dbReference>
<evidence type="ECO:0000256" key="1">
    <source>
        <dbReference type="ARBA" id="ARBA00000109"/>
    </source>
</evidence>
<evidence type="ECO:0000256" key="9">
    <source>
        <dbReference type="ARBA" id="ARBA00022722"/>
    </source>
</evidence>
<evidence type="ECO:0000256" key="10">
    <source>
        <dbReference type="ARBA" id="ARBA00022723"/>
    </source>
</evidence>
<dbReference type="NCBIfam" id="TIGR02191">
    <property type="entry name" value="RNaseIII"/>
    <property type="match status" value="1"/>
</dbReference>
<dbReference type="InterPro" id="IPR000999">
    <property type="entry name" value="RNase_III_dom"/>
</dbReference>
<evidence type="ECO:0000256" key="5">
    <source>
        <dbReference type="ARBA" id="ARBA00022490"/>
    </source>
</evidence>
<dbReference type="InterPro" id="IPR011907">
    <property type="entry name" value="RNase_III"/>
</dbReference>
<reference evidence="18 19" key="1">
    <citation type="submission" date="2019-04" db="EMBL/GenBank/DDBJ databases">
        <title>Microbes associate with the intestines of laboratory mice.</title>
        <authorList>
            <person name="Navarre W."/>
            <person name="Wong E."/>
            <person name="Huang K."/>
            <person name="Tropini C."/>
            <person name="Ng K."/>
            <person name="Yu B."/>
        </authorList>
    </citation>
    <scope>NUCLEOTIDE SEQUENCE [LARGE SCALE GENOMIC DNA]</scope>
    <source>
        <strain evidence="18 19">NM07_P-09</strain>
    </source>
</reference>
<evidence type="ECO:0000256" key="2">
    <source>
        <dbReference type="ARBA" id="ARBA00004496"/>
    </source>
</evidence>
<dbReference type="Proteomes" id="UP000310263">
    <property type="component" value="Unassembled WGS sequence"/>
</dbReference>
<dbReference type="EMBL" id="SRYE01000004">
    <property type="protein sequence ID" value="TGY61721.1"/>
    <property type="molecule type" value="Genomic_DNA"/>
</dbReference>
<keyword evidence="5 15" id="KW-0963">Cytoplasm</keyword>
<dbReference type="SMART" id="SM00535">
    <property type="entry name" value="RIBOc"/>
    <property type="match status" value="1"/>
</dbReference>
<feature type="active site" evidence="15">
    <location>
        <position position="126"/>
    </location>
</feature>
<evidence type="ECO:0000256" key="7">
    <source>
        <dbReference type="ARBA" id="ARBA00022664"/>
    </source>
</evidence>
<dbReference type="PANTHER" id="PTHR11207:SF0">
    <property type="entry name" value="RIBONUCLEASE 3"/>
    <property type="match status" value="1"/>
</dbReference>
<dbReference type="Pfam" id="PF00035">
    <property type="entry name" value="dsrm"/>
    <property type="match status" value="1"/>
</dbReference>
<dbReference type="SUPFAM" id="SSF54768">
    <property type="entry name" value="dsRNA-binding domain-like"/>
    <property type="match status" value="1"/>
</dbReference>
<comment type="catalytic activity">
    <reaction evidence="1 15">
        <text>Endonucleolytic cleavage to 5'-phosphomonoester.</text>
        <dbReference type="EC" id="3.1.26.3"/>
    </reaction>
</comment>
<keyword evidence="8 15" id="KW-0819">tRNA processing</keyword>
<dbReference type="GO" id="GO:0046872">
    <property type="term" value="F:metal ion binding"/>
    <property type="evidence" value="ECO:0007669"/>
    <property type="project" value="UniProtKB-KW"/>
</dbReference>
<dbReference type="SMART" id="SM00358">
    <property type="entry name" value="DSRM"/>
    <property type="match status" value="1"/>
</dbReference>
<keyword evidence="7 15" id="KW-0507">mRNA processing</keyword>
<dbReference type="GO" id="GO:0005737">
    <property type="term" value="C:cytoplasm"/>
    <property type="evidence" value="ECO:0007669"/>
    <property type="project" value="UniProtKB-SubCell"/>
</dbReference>
<dbReference type="PROSITE" id="PS50142">
    <property type="entry name" value="RNASE_3_2"/>
    <property type="match status" value="1"/>
</dbReference>
<evidence type="ECO:0000256" key="8">
    <source>
        <dbReference type="ARBA" id="ARBA00022694"/>
    </source>
</evidence>
<comment type="subunit">
    <text evidence="4 15">Homodimer.</text>
</comment>
<comment type="function">
    <text evidence="15">Digests double-stranded RNA. Involved in the processing of primary rRNA transcript to yield the immediate precursors to the large and small rRNAs (23S and 16S). Processes some mRNAs, and tRNAs when they are encoded in the rRNA operon. Processes pre-crRNA and tracrRNA of type II CRISPR loci if present in the organism.</text>
</comment>
<keyword evidence="15" id="KW-0699">rRNA-binding</keyword>
<dbReference type="GO" id="GO:0010468">
    <property type="term" value="P:regulation of gene expression"/>
    <property type="evidence" value="ECO:0007669"/>
    <property type="project" value="TreeGrafter"/>
</dbReference>
<dbReference type="PANTHER" id="PTHR11207">
    <property type="entry name" value="RIBONUCLEASE III"/>
    <property type="match status" value="1"/>
</dbReference>
<evidence type="ECO:0000256" key="6">
    <source>
        <dbReference type="ARBA" id="ARBA00022552"/>
    </source>
</evidence>
<keyword evidence="12 15" id="KW-0378">Hydrolase</keyword>
<keyword evidence="9 15" id="KW-0540">Nuclease</keyword>
<dbReference type="HAMAP" id="MF_00104">
    <property type="entry name" value="RNase_III"/>
    <property type="match status" value="1"/>
</dbReference>
<dbReference type="RefSeq" id="WP_136012854.1">
    <property type="nucleotide sequence ID" value="NZ_SRYE01000004.1"/>
</dbReference>
<feature type="domain" description="DRBM" evidence="16">
    <location>
        <begin position="163"/>
        <end position="232"/>
    </location>
</feature>
<dbReference type="GO" id="GO:0004525">
    <property type="term" value="F:ribonuclease III activity"/>
    <property type="evidence" value="ECO:0007669"/>
    <property type="project" value="UniProtKB-UniRule"/>
</dbReference>
<dbReference type="GO" id="GO:0006397">
    <property type="term" value="P:mRNA processing"/>
    <property type="evidence" value="ECO:0007669"/>
    <property type="project" value="UniProtKB-UniRule"/>
</dbReference>
<dbReference type="Pfam" id="PF14622">
    <property type="entry name" value="Ribonucleas_3_3"/>
    <property type="match status" value="1"/>
</dbReference>
<name>A0A4S2F3I4_9ACTN</name>
<dbReference type="AlphaFoldDB" id="A0A4S2F3I4"/>
<evidence type="ECO:0000256" key="3">
    <source>
        <dbReference type="ARBA" id="ARBA00010183"/>
    </source>
</evidence>
<dbReference type="EC" id="3.1.26.3" evidence="15"/>
<dbReference type="GO" id="GO:0042802">
    <property type="term" value="F:identical protein binding"/>
    <property type="evidence" value="ECO:0007669"/>
    <property type="project" value="UniProtKB-ARBA"/>
</dbReference>
<evidence type="ECO:0000313" key="19">
    <source>
        <dbReference type="Proteomes" id="UP000310263"/>
    </source>
</evidence>
<feature type="binding site" evidence="15">
    <location>
        <position position="126"/>
    </location>
    <ligand>
        <name>Mg(2+)</name>
        <dbReference type="ChEBI" id="CHEBI:18420"/>
    </ligand>
</feature>
<evidence type="ECO:0000313" key="18">
    <source>
        <dbReference type="EMBL" id="TGY61721.1"/>
    </source>
</evidence>
<comment type="cofactor">
    <cofactor evidence="15">
        <name>Mg(2+)</name>
        <dbReference type="ChEBI" id="CHEBI:18420"/>
    </cofactor>
</comment>
<gene>
    <name evidence="15 18" type="primary">rnc</name>
    <name evidence="18" type="ORF">E5334_06865</name>
</gene>
<dbReference type="CDD" id="cd00593">
    <property type="entry name" value="RIBOc"/>
    <property type="match status" value="1"/>
</dbReference>
<keyword evidence="11 15" id="KW-0255">Endonuclease</keyword>
<keyword evidence="6 15" id="KW-0698">rRNA processing</keyword>
<dbReference type="GO" id="GO:0003725">
    <property type="term" value="F:double-stranded RNA binding"/>
    <property type="evidence" value="ECO:0007669"/>
    <property type="project" value="TreeGrafter"/>
</dbReference>
<dbReference type="GO" id="GO:0008033">
    <property type="term" value="P:tRNA processing"/>
    <property type="evidence" value="ECO:0007669"/>
    <property type="project" value="UniProtKB-KW"/>
</dbReference>
<comment type="subcellular location">
    <subcellularLocation>
        <location evidence="2 15">Cytoplasm</location>
    </subcellularLocation>
</comment>
<dbReference type="PROSITE" id="PS50137">
    <property type="entry name" value="DS_RBD"/>
    <property type="match status" value="1"/>
</dbReference>